<dbReference type="AlphaFoldDB" id="A0A317MTJ9"/>
<reference evidence="4 5" key="1">
    <citation type="submission" date="2018-05" db="EMBL/GenBank/DDBJ databases">
        <title>Genomic Encyclopedia of Type Strains, Phase IV (KMG-IV): sequencing the most valuable type-strain genomes for metagenomic binning, comparative biology and taxonomic classification.</title>
        <authorList>
            <person name="Goeker M."/>
        </authorList>
    </citation>
    <scope>NUCLEOTIDE SEQUENCE [LARGE SCALE GENOMIC DNA]</scope>
    <source>
        <strain evidence="4 5">DSM 23606</strain>
    </source>
</reference>
<dbReference type="GO" id="GO:0016620">
    <property type="term" value="F:oxidoreductase activity, acting on the aldehyde or oxo group of donors, NAD or NADP as acceptor"/>
    <property type="evidence" value="ECO:0007669"/>
    <property type="project" value="InterPro"/>
</dbReference>
<dbReference type="Proteomes" id="UP000246569">
    <property type="component" value="Unassembled WGS sequence"/>
</dbReference>
<proteinExistence type="inferred from homology"/>
<dbReference type="SUPFAM" id="SSF55347">
    <property type="entry name" value="Glyceraldehyde-3-phosphate dehydrogenase-like, C-terminal domain"/>
    <property type="match status" value="1"/>
</dbReference>
<dbReference type="GO" id="GO:0051287">
    <property type="term" value="F:NAD binding"/>
    <property type="evidence" value="ECO:0007669"/>
    <property type="project" value="InterPro"/>
</dbReference>
<dbReference type="GO" id="GO:0008652">
    <property type="term" value="P:amino acid biosynthetic process"/>
    <property type="evidence" value="ECO:0007669"/>
    <property type="project" value="InterPro"/>
</dbReference>
<dbReference type="PANTHER" id="PTHR46278:SF2">
    <property type="entry name" value="ASPARTATE-SEMIALDEHYDE DEHYDROGENASE"/>
    <property type="match status" value="1"/>
</dbReference>
<evidence type="ECO:0000259" key="3">
    <source>
        <dbReference type="Pfam" id="PF02774"/>
    </source>
</evidence>
<dbReference type="Gene3D" id="3.30.360.10">
    <property type="entry name" value="Dihydrodipicolinate Reductase, domain 2"/>
    <property type="match status" value="1"/>
</dbReference>
<dbReference type="InterPro" id="IPR036291">
    <property type="entry name" value="NAD(P)-bd_dom_sf"/>
</dbReference>
<name>A0A317MTJ9_9GAMM</name>
<dbReference type="Gene3D" id="3.40.50.720">
    <property type="entry name" value="NAD(P)-binding Rossmann-like Domain"/>
    <property type="match status" value="1"/>
</dbReference>
<protein>
    <submittedName>
        <fullName evidence="4">Aspartate-semialdehyde dehydrogenase</fullName>
    </submittedName>
</protein>
<dbReference type="SUPFAM" id="SSF51735">
    <property type="entry name" value="NAD(P)-binding Rossmann-fold domains"/>
    <property type="match status" value="1"/>
</dbReference>
<dbReference type="Pfam" id="PF02774">
    <property type="entry name" value="Semialdhyde_dhC"/>
    <property type="match status" value="1"/>
</dbReference>
<comment type="similarity">
    <text evidence="1">Belongs to the aspartate-semialdehyde dehydrogenase family.</text>
</comment>
<keyword evidence="5" id="KW-1185">Reference proteome</keyword>
<dbReference type="RefSeq" id="WP_170123630.1">
    <property type="nucleotide sequence ID" value="NZ_QGTJ01000008.1"/>
</dbReference>
<evidence type="ECO:0000259" key="2">
    <source>
        <dbReference type="Pfam" id="PF01118"/>
    </source>
</evidence>
<dbReference type="GO" id="GO:0046983">
    <property type="term" value="F:protein dimerization activity"/>
    <property type="evidence" value="ECO:0007669"/>
    <property type="project" value="InterPro"/>
</dbReference>
<feature type="domain" description="Semialdehyde dehydrogenase dimerisation" evidence="3">
    <location>
        <begin position="141"/>
        <end position="315"/>
    </location>
</feature>
<accession>A0A317MTJ9</accession>
<feature type="domain" description="Semialdehyde dehydrogenase NAD-binding" evidence="2">
    <location>
        <begin position="7"/>
        <end position="117"/>
    </location>
</feature>
<dbReference type="Pfam" id="PF01118">
    <property type="entry name" value="Semialdhyde_dh"/>
    <property type="match status" value="1"/>
</dbReference>
<dbReference type="InterPro" id="IPR000534">
    <property type="entry name" value="Semialdehyde_DH_NAD-bd"/>
</dbReference>
<dbReference type="CDD" id="cd18129">
    <property type="entry name" value="ASADH_C_USG1_like"/>
    <property type="match status" value="1"/>
</dbReference>
<gene>
    <name evidence="4" type="ORF">C7443_108160</name>
</gene>
<dbReference type="CDD" id="cd17894">
    <property type="entry name" value="ASADH_USG1_N"/>
    <property type="match status" value="1"/>
</dbReference>
<evidence type="ECO:0000313" key="5">
    <source>
        <dbReference type="Proteomes" id="UP000246569"/>
    </source>
</evidence>
<evidence type="ECO:0000313" key="4">
    <source>
        <dbReference type="EMBL" id="PWV60231.1"/>
    </source>
</evidence>
<comment type="caution">
    <text evidence="4">The sequence shown here is derived from an EMBL/GenBank/DDBJ whole genome shotgun (WGS) entry which is preliminary data.</text>
</comment>
<organism evidence="4 5">
    <name type="scientific">Plasticicumulans acidivorans</name>
    <dbReference type="NCBI Taxonomy" id="886464"/>
    <lineage>
        <taxon>Bacteria</taxon>
        <taxon>Pseudomonadati</taxon>
        <taxon>Pseudomonadota</taxon>
        <taxon>Gammaproteobacteria</taxon>
        <taxon>Candidatus Competibacteraceae</taxon>
        <taxon>Plasticicumulans</taxon>
    </lineage>
</organism>
<sequence>MNDQALIAVVGADGLLGEALLAELADSGWPASRLRALVAEEAVGTRLEYADTYLKSAAAAGFDFADVAVALFADAELTAQSLSQARAAGARLLDLSGHLATTTHVPVVVHAVNDAELGAQTALIAPPAVVVAAARVVAALQPLAGVERIDLTWLRAVSNDGRAGIDELARQTANLLNARPIEPHLYPQQIAFNVLPGWDGFDATGYTAEEALCSRLLAEAVGVPSECVTALALRMPVFFGDGCVLRLRLMRGVPCGQLQRALEASAGLDCLALDDAPVSPVVDAVSQSLPQIALLRAAAGEARDLNLWIVADNVRAAASNGVAVARTLVDGPR</sequence>
<dbReference type="InterPro" id="IPR012280">
    <property type="entry name" value="Semialdhyde_DH_dimer_dom"/>
</dbReference>
<evidence type="ECO:0000256" key="1">
    <source>
        <dbReference type="ARBA" id="ARBA00010584"/>
    </source>
</evidence>
<dbReference type="PIRSF" id="PIRSF000148">
    <property type="entry name" value="ASA_dh"/>
    <property type="match status" value="1"/>
</dbReference>
<dbReference type="PANTHER" id="PTHR46278">
    <property type="entry name" value="DEHYDROGENASE, PUTATIVE-RELATED"/>
    <property type="match status" value="1"/>
</dbReference>
<dbReference type="EMBL" id="QGTJ01000008">
    <property type="protein sequence ID" value="PWV60231.1"/>
    <property type="molecule type" value="Genomic_DNA"/>
</dbReference>